<feature type="domain" description="Protein kinase" evidence="1">
    <location>
        <begin position="2"/>
        <end position="57"/>
    </location>
</feature>
<dbReference type="SUPFAM" id="SSF56112">
    <property type="entry name" value="Protein kinase-like (PK-like)"/>
    <property type="match status" value="1"/>
</dbReference>
<dbReference type="Gene3D" id="3.30.200.20">
    <property type="entry name" value="Phosphorylase Kinase, domain 1"/>
    <property type="match status" value="1"/>
</dbReference>
<dbReference type="Proteomes" id="UP001283361">
    <property type="component" value="Unassembled WGS sequence"/>
</dbReference>
<organism evidence="2 3">
    <name type="scientific">Elysia crispata</name>
    <name type="common">lettuce slug</name>
    <dbReference type="NCBI Taxonomy" id="231223"/>
    <lineage>
        <taxon>Eukaryota</taxon>
        <taxon>Metazoa</taxon>
        <taxon>Spiralia</taxon>
        <taxon>Lophotrochozoa</taxon>
        <taxon>Mollusca</taxon>
        <taxon>Gastropoda</taxon>
        <taxon>Heterobranchia</taxon>
        <taxon>Euthyneura</taxon>
        <taxon>Panpulmonata</taxon>
        <taxon>Sacoglossa</taxon>
        <taxon>Placobranchoidea</taxon>
        <taxon>Plakobranchidae</taxon>
        <taxon>Elysia</taxon>
    </lineage>
</organism>
<comment type="caution">
    <text evidence="2">The sequence shown here is derived from an EMBL/GenBank/DDBJ whole genome shotgun (WGS) entry which is preliminary data.</text>
</comment>
<dbReference type="AlphaFoldDB" id="A0AAE0YGP1"/>
<evidence type="ECO:0000313" key="2">
    <source>
        <dbReference type="EMBL" id="KAK3744406.1"/>
    </source>
</evidence>
<dbReference type="GO" id="GO:0005524">
    <property type="term" value="F:ATP binding"/>
    <property type="evidence" value="ECO:0007669"/>
    <property type="project" value="InterPro"/>
</dbReference>
<evidence type="ECO:0000259" key="1">
    <source>
        <dbReference type="Pfam" id="PF00069"/>
    </source>
</evidence>
<dbReference type="GO" id="GO:0004672">
    <property type="term" value="F:protein kinase activity"/>
    <property type="evidence" value="ECO:0007669"/>
    <property type="project" value="InterPro"/>
</dbReference>
<proteinExistence type="predicted"/>
<dbReference type="InterPro" id="IPR011009">
    <property type="entry name" value="Kinase-like_dom_sf"/>
</dbReference>
<keyword evidence="3" id="KW-1185">Reference proteome</keyword>
<evidence type="ECO:0000313" key="3">
    <source>
        <dbReference type="Proteomes" id="UP001283361"/>
    </source>
</evidence>
<protein>
    <recommendedName>
        <fullName evidence="1">Protein kinase domain-containing protein</fullName>
    </recommendedName>
</protein>
<gene>
    <name evidence="2" type="ORF">RRG08_020990</name>
</gene>
<sequence length="260" mass="29112">MHYATKLKVAIKIIDTRKLKEEYQKNNVQREARILGQLRHPNIVRLYETLKSHMPLNYILKEEGISCLTTEVRKKAKRVILKWMGSELTNGSQRRPGLREQLSKEATELKYQTTLVGCGQPWQGNKLIIDTRSTDRSVITGSGDRDGKFATQGSGGGQEANAIIFNIARREMIIGSAQCGCRPAIYSESEINTGFVLKHLGHATGKDPARLYVKSSLPSRFDRPRNRKSARIHAQPWQSLSLLPPAGAEAGFQSCNSRPD</sequence>
<dbReference type="EMBL" id="JAWDGP010006262">
    <property type="protein sequence ID" value="KAK3744406.1"/>
    <property type="molecule type" value="Genomic_DNA"/>
</dbReference>
<dbReference type="Pfam" id="PF00069">
    <property type="entry name" value="Pkinase"/>
    <property type="match status" value="1"/>
</dbReference>
<name>A0AAE0YGP1_9GAST</name>
<accession>A0AAE0YGP1</accession>
<dbReference type="InterPro" id="IPR000719">
    <property type="entry name" value="Prot_kinase_dom"/>
</dbReference>
<reference evidence="2" key="1">
    <citation type="journal article" date="2023" name="G3 (Bethesda)">
        <title>A reference genome for the long-term kleptoplast-retaining sea slug Elysia crispata morphotype clarki.</title>
        <authorList>
            <person name="Eastman K.E."/>
            <person name="Pendleton A.L."/>
            <person name="Shaikh M.A."/>
            <person name="Suttiyut T."/>
            <person name="Ogas R."/>
            <person name="Tomko P."/>
            <person name="Gavelis G."/>
            <person name="Widhalm J.R."/>
            <person name="Wisecaver J.H."/>
        </authorList>
    </citation>
    <scope>NUCLEOTIDE SEQUENCE</scope>
    <source>
        <strain evidence="2">ECLA1</strain>
    </source>
</reference>